<protein>
    <submittedName>
        <fullName evidence="3">Uncharacterized protein</fullName>
    </submittedName>
</protein>
<evidence type="ECO:0000313" key="3">
    <source>
        <dbReference type="EMBL" id="NMN97464.1"/>
    </source>
</evidence>
<proteinExistence type="predicted"/>
<feature type="region of interest" description="Disordered" evidence="1">
    <location>
        <begin position="1"/>
        <end position="31"/>
    </location>
</feature>
<comment type="caution">
    <text evidence="3">The sequence shown here is derived from an EMBL/GenBank/DDBJ whole genome shotgun (WGS) entry which is preliminary data.</text>
</comment>
<feature type="region of interest" description="Disordered" evidence="1">
    <location>
        <begin position="57"/>
        <end position="138"/>
    </location>
</feature>
<keyword evidence="4" id="KW-1185">Reference proteome</keyword>
<keyword evidence="2" id="KW-1133">Transmembrane helix</keyword>
<dbReference type="EMBL" id="VCQU01000007">
    <property type="protein sequence ID" value="NMN97464.1"/>
    <property type="molecule type" value="Genomic_DNA"/>
</dbReference>
<gene>
    <name evidence="3" type="ORF">FGL95_20725</name>
</gene>
<accession>A0A848KKF1</accession>
<reference evidence="3 4" key="2">
    <citation type="submission" date="2020-06" db="EMBL/GenBank/DDBJ databases">
        <title>Antribacter stalactiti gen. nov., sp. nov., a new member of the family Nacardiaceae isolated from a cave.</title>
        <authorList>
            <person name="Kim I.S."/>
        </authorList>
    </citation>
    <scope>NUCLEOTIDE SEQUENCE [LARGE SCALE GENOMIC DNA]</scope>
    <source>
        <strain evidence="3 4">YC2-7</strain>
    </source>
</reference>
<organism evidence="3 4">
    <name type="scientific">Antrihabitans stalactiti</name>
    <dbReference type="NCBI Taxonomy" id="2584121"/>
    <lineage>
        <taxon>Bacteria</taxon>
        <taxon>Bacillati</taxon>
        <taxon>Actinomycetota</taxon>
        <taxon>Actinomycetes</taxon>
        <taxon>Mycobacteriales</taxon>
        <taxon>Nocardiaceae</taxon>
        <taxon>Antrihabitans</taxon>
    </lineage>
</organism>
<keyword evidence="2" id="KW-0812">Transmembrane</keyword>
<sequence length="138" mass="14587">MTQENLPPEPGEAHRPEPEHPVPATTRTDKLANKWRSSLPLKIATFVVGGLVIFGLGFGGGLLAGDDGHHHHQHGRGEHSMRNDDGARRGDHMGRGAERRGGPRANPNGNDNDNPANPPSPPSSSTTPSTTPAPAPTR</sequence>
<feature type="compositionally biased region" description="Basic and acidic residues" evidence="1">
    <location>
        <begin position="75"/>
        <end position="101"/>
    </location>
</feature>
<feature type="compositionally biased region" description="Basic and acidic residues" evidence="1">
    <location>
        <begin position="11"/>
        <end position="20"/>
    </location>
</feature>
<evidence type="ECO:0000313" key="4">
    <source>
        <dbReference type="Proteomes" id="UP000535543"/>
    </source>
</evidence>
<evidence type="ECO:0000256" key="2">
    <source>
        <dbReference type="SAM" id="Phobius"/>
    </source>
</evidence>
<dbReference type="Proteomes" id="UP000535543">
    <property type="component" value="Unassembled WGS sequence"/>
</dbReference>
<feature type="transmembrane region" description="Helical" evidence="2">
    <location>
        <begin position="43"/>
        <end position="64"/>
    </location>
</feature>
<dbReference type="AlphaFoldDB" id="A0A848KKF1"/>
<evidence type="ECO:0000256" key="1">
    <source>
        <dbReference type="SAM" id="MobiDB-lite"/>
    </source>
</evidence>
<keyword evidence="2" id="KW-0472">Membrane</keyword>
<name>A0A848KKF1_9NOCA</name>
<reference evidence="3 4" key="1">
    <citation type="submission" date="2019-05" db="EMBL/GenBank/DDBJ databases">
        <authorList>
            <person name="Lee S.D."/>
        </authorList>
    </citation>
    <scope>NUCLEOTIDE SEQUENCE [LARGE SCALE GENOMIC DNA]</scope>
    <source>
        <strain evidence="3 4">YC2-7</strain>
    </source>
</reference>
<feature type="compositionally biased region" description="Low complexity" evidence="1">
    <location>
        <begin position="103"/>
        <end position="115"/>
    </location>
</feature>
<dbReference type="RefSeq" id="WP_169590355.1">
    <property type="nucleotide sequence ID" value="NZ_VCQU01000007.1"/>
</dbReference>